<comment type="caution">
    <text evidence="2">The sequence shown here is derived from an EMBL/GenBank/DDBJ whole genome shotgun (WGS) entry which is preliminary data.</text>
</comment>
<feature type="domain" description="DinB-like" evidence="1">
    <location>
        <begin position="11"/>
        <end position="159"/>
    </location>
</feature>
<dbReference type="NCBIfam" id="NF047843">
    <property type="entry name" value="MST_Rv0443"/>
    <property type="match status" value="1"/>
</dbReference>
<dbReference type="Proteomes" id="UP000225548">
    <property type="component" value="Unassembled WGS sequence"/>
</dbReference>
<protein>
    <submittedName>
        <fullName evidence="2">DinB family protein</fullName>
    </submittedName>
</protein>
<proteinExistence type="predicted"/>
<gene>
    <name evidence="2" type="ORF">ATL42_2109</name>
</gene>
<dbReference type="Pfam" id="PF12867">
    <property type="entry name" value="DinB_2"/>
    <property type="match status" value="1"/>
</dbReference>
<dbReference type="InterPro" id="IPR024775">
    <property type="entry name" value="DinB-like"/>
</dbReference>
<sequence length="169" mass="18460">MTALDILSDGFDRVREGVREVADSLTTDQLDVRPAEDANSVAWLLWHTSRVQDAQMAALAGTPEVWTASGWADRFGLDLDPTETGYGHTQEQVAAVRGVTSEQLVGYHEATVERTREILAGMTEADLVRVIDESYDPPVTVGVRVLSILADDLEHVGQAVFVRGMVEHA</sequence>
<organism evidence="2 3">
    <name type="scientific">Sanguibacter antarcticus</name>
    <dbReference type="NCBI Taxonomy" id="372484"/>
    <lineage>
        <taxon>Bacteria</taxon>
        <taxon>Bacillati</taxon>
        <taxon>Actinomycetota</taxon>
        <taxon>Actinomycetes</taxon>
        <taxon>Micrococcales</taxon>
        <taxon>Sanguibacteraceae</taxon>
        <taxon>Sanguibacter</taxon>
    </lineage>
</organism>
<dbReference type="OrthoDB" id="2363925at2"/>
<accession>A0A2A9E5S2</accession>
<reference evidence="2 3" key="1">
    <citation type="submission" date="2017-10" db="EMBL/GenBank/DDBJ databases">
        <title>Sequencing the genomes of 1000 actinobacteria strains.</title>
        <authorList>
            <person name="Klenk H.-P."/>
        </authorList>
    </citation>
    <scope>NUCLEOTIDE SEQUENCE [LARGE SCALE GENOMIC DNA]</scope>
    <source>
        <strain evidence="2 3">DSM 18966</strain>
    </source>
</reference>
<evidence type="ECO:0000313" key="2">
    <source>
        <dbReference type="EMBL" id="PFG34204.1"/>
    </source>
</evidence>
<evidence type="ECO:0000313" key="3">
    <source>
        <dbReference type="Proteomes" id="UP000225548"/>
    </source>
</evidence>
<evidence type="ECO:0000259" key="1">
    <source>
        <dbReference type="Pfam" id="PF12867"/>
    </source>
</evidence>
<dbReference type="RefSeq" id="WP_098456499.1">
    <property type="nucleotide sequence ID" value="NZ_PDJG01000001.1"/>
</dbReference>
<dbReference type="InterPro" id="IPR034660">
    <property type="entry name" value="DinB/YfiT-like"/>
</dbReference>
<dbReference type="EMBL" id="PDJG01000001">
    <property type="protein sequence ID" value="PFG34204.1"/>
    <property type="molecule type" value="Genomic_DNA"/>
</dbReference>
<keyword evidence="3" id="KW-1185">Reference proteome</keyword>
<name>A0A2A9E5S2_9MICO</name>
<dbReference type="AlphaFoldDB" id="A0A2A9E5S2"/>
<dbReference type="SUPFAM" id="SSF109854">
    <property type="entry name" value="DinB/YfiT-like putative metalloenzymes"/>
    <property type="match status" value="1"/>
</dbReference>
<dbReference type="Gene3D" id="1.20.120.450">
    <property type="entry name" value="dinb family like domain"/>
    <property type="match status" value="1"/>
</dbReference>